<feature type="transmembrane region" description="Helical" evidence="2">
    <location>
        <begin position="279"/>
        <end position="299"/>
    </location>
</feature>
<keyword evidence="2" id="KW-1133">Transmembrane helix</keyword>
<keyword evidence="2" id="KW-0812">Transmembrane</keyword>
<dbReference type="EMBL" id="ML979146">
    <property type="protein sequence ID" value="KAF1911088.1"/>
    <property type="molecule type" value="Genomic_DNA"/>
</dbReference>
<evidence type="ECO:0000256" key="1">
    <source>
        <dbReference type="SAM" id="MobiDB-lite"/>
    </source>
</evidence>
<feature type="domain" description="DUF6594" evidence="3">
    <location>
        <begin position="26"/>
        <end position="292"/>
    </location>
</feature>
<evidence type="ECO:0000256" key="2">
    <source>
        <dbReference type="SAM" id="Phobius"/>
    </source>
</evidence>
<accession>A0A6A5Q8I0</accession>
<keyword evidence="5" id="KW-1185">Reference proteome</keyword>
<dbReference type="OrthoDB" id="3533814at2759"/>
<reference evidence="4" key="1">
    <citation type="journal article" date="2020" name="Stud. Mycol.">
        <title>101 Dothideomycetes genomes: a test case for predicting lifestyles and emergence of pathogens.</title>
        <authorList>
            <person name="Haridas S."/>
            <person name="Albert R."/>
            <person name="Binder M."/>
            <person name="Bloem J."/>
            <person name="Labutti K."/>
            <person name="Salamov A."/>
            <person name="Andreopoulos B."/>
            <person name="Baker S."/>
            <person name="Barry K."/>
            <person name="Bills G."/>
            <person name="Bluhm B."/>
            <person name="Cannon C."/>
            <person name="Castanera R."/>
            <person name="Culley D."/>
            <person name="Daum C."/>
            <person name="Ezra D."/>
            <person name="Gonzalez J."/>
            <person name="Henrissat B."/>
            <person name="Kuo A."/>
            <person name="Liang C."/>
            <person name="Lipzen A."/>
            <person name="Lutzoni F."/>
            <person name="Magnuson J."/>
            <person name="Mondo S."/>
            <person name="Nolan M."/>
            <person name="Ohm R."/>
            <person name="Pangilinan J."/>
            <person name="Park H.-J."/>
            <person name="Ramirez L."/>
            <person name="Alfaro M."/>
            <person name="Sun H."/>
            <person name="Tritt A."/>
            <person name="Yoshinaga Y."/>
            <person name="Zwiers L.-H."/>
            <person name="Turgeon B."/>
            <person name="Goodwin S."/>
            <person name="Spatafora J."/>
            <person name="Crous P."/>
            <person name="Grigoriev I."/>
        </authorList>
    </citation>
    <scope>NUCLEOTIDE SEQUENCE</scope>
    <source>
        <strain evidence="4">HMLAC05119</strain>
    </source>
</reference>
<feature type="transmembrane region" description="Helical" evidence="2">
    <location>
        <begin position="228"/>
        <end position="247"/>
    </location>
</feature>
<dbReference type="Pfam" id="PF20237">
    <property type="entry name" value="DUF6594"/>
    <property type="match status" value="1"/>
</dbReference>
<dbReference type="PANTHER" id="PTHR34502">
    <property type="entry name" value="DUF6594 DOMAIN-CONTAINING PROTEIN-RELATED"/>
    <property type="match status" value="1"/>
</dbReference>
<evidence type="ECO:0000313" key="4">
    <source>
        <dbReference type="EMBL" id="KAF1911088.1"/>
    </source>
</evidence>
<organism evidence="4 5">
    <name type="scientific">Ampelomyces quisqualis</name>
    <name type="common">Powdery mildew agent</name>
    <dbReference type="NCBI Taxonomy" id="50730"/>
    <lineage>
        <taxon>Eukaryota</taxon>
        <taxon>Fungi</taxon>
        <taxon>Dikarya</taxon>
        <taxon>Ascomycota</taxon>
        <taxon>Pezizomycotina</taxon>
        <taxon>Dothideomycetes</taxon>
        <taxon>Pleosporomycetidae</taxon>
        <taxon>Pleosporales</taxon>
        <taxon>Pleosporineae</taxon>
        <taxon>Phaeosphaeriaceae</taxon>
        <taxon>Ampelomyces</taxon>
    </lineage>
</organism>
<dbReference type="AlphaFoldDB" id="A0A6A5Q8I0"/>
<proteinExistence type="predicted"/>
<feature type="region of interest" description="Disordered" evidence="1">
    <location>
        <begin position="1"/>
        <end position="25"/>
    </location>
</feature>
<gene>
    <name evidence="4" type="ORF">BDU57DRAFT_109835</name>
</gene>
<protein>
    <recommendedName>
        <fullName evidence="3">DUF6594 domain-containing protein</fullName>
    </recommendedName>
</protein>
<dbReference type="PANTHER" id="PTHR34502:SF4">
    <property type="entry name" value="DUF6594 DOMAIN-CONTAINING PROTEIN"/>
    <property type="match status" value="1"/>
</dbReference>
<feature type="transmembrane region" description="Helical" evidence="2">
    <location>
        <begin position="253"/>
        <end position="272"/>
    </location>
</feature>
<evidence type="ECO:0000259" key="3">
    <source>
        <dbReference type="Pfam" id="PF20237"/>
    </source>
</evidence>
<dbReference type="InterPro" id="IPR046529">
    <property type="entry name" value="DUF6594"/>
</dbReference>
<keyword evidence="2" id="KW-0472">Membrane</keyword>
<sequence length="309" mass="34914">MYPPDIEFSAGSQQGGPPEPRPLRGFPSLAAFMSHNSNSESFIFKRFDRLAARNLLYLQAELAYLQDRLDELDRVDAQPPYDLEARKCARSWEDFEANKDSSSKQHERWNLMHRTRATLREYQETLIRQSESAALGTPSKGVLEAFTAEFYGKGPSLLGSSETIYNSNDSNTQDLVQIYCTERKDRVSAFLAKHMFRWLQTTASSKSTRVDPRVTYLYTQRLDLAVEFFYALLSIALLLGAILSLYFVENPFWRIGIIILFTLLFATCAVFLADGRRLAVFGACAAYAAVLVVFVSGNWSPETSELGTT</sequence>
<name>A0A6A5Q8I0_AMPQU</name>
<dbReference type="Proteomes" id="UP000800096">
    <property type="component" value="Unassembled WGS sequence"/>
</dbReference>
<evidence type="ECO:0000313" key="5">
    <source>
        <dbReference type="Proteomes" id="UP000800096"/>
    </source>
</evidence>